<feature type="region of interest" description="Disordered" evidence="1">
    <location>
        <begin position="260"/>
        <end position="298"/>
    </location>
</feature>
<dbReference type="PROSITE" id="PS51257">
    <property type="entry name" value="PROKAR_LIPOPROTEIN"/>
    <property type="match status" value="1"/>
</dbReference>
<dbReference type="InterPro" id="IPR025975">
    <property type="entry name" value="Polysacc_lyase"/>
</dbReference>
<evidence type="ECO:0000313" key="3">
    <source>
        <dbReference type="Proteomes" id="UP000774935"/>
    </source>
</evidence>
<proteinExistence type="predicted"/>
<sequence length="415" mass="45032">MNRLLKYILAPVMVGAIVVSCEQKELDEVSPISALNAESTDAATSANYIYQETFEGSTAFSGRHTQFGTSYAFQMVTNPVFSGAKSGRFELRSSDGAVANGTRAEVIVADPATNKNRWYSFAAYFPSKDYAYDTESEVISQWWQSSGTTQATSLRVRKDRLILRTGNNSGSLKEIDLGGITKDTWNEYVFHFIHSYGSDGLIEVWKNGNKILTHTGGNMYDTKMPNWKIGIYKASWNSGESLTTKRVLLYDNVRVGNENSSLADMRTGSTTEVPSTTEPVVSPTPTPTPTEPVSSSSQITGITLVDAGTEKDVLKMTSGVTLSYKTLGTKKFNFRADLGATVGSVKFALTGAKNHTYTDNASPFALFGDNGKGNYYYGNLTLPVGNYTLTATPYSGSKGTGTAGTPVVINFTIKY</sequence>
<evidence type="ECO:0000313" key="2">
    <source>
        <dbReference type="EMBL" id="MBW3365107.1"/>
    </source>
</evidence>
<feature type="compositionally biased region" description="Low complexity" evidence="1">
    <location>
        <begin position="269"/>
        <end position="281"/>
    </location>
</feature>
<keyword evidence="3" id="KW-1185">Reference proteome</keyword>
<name>A0ABS6XAR2_9BACT</name>
<dbReference type="GO" id="GO:0016829">
    <property type="term" value="F:lyase activity"/>
    <property type="evidence" value="ECO:0007669"/>
    <property type="project" value="UniProtKB-KW"/>
</dbReference>
<organism evidence="2 3">
    <name type="scientific">Pontibacter populi</name>
    <dbReference type="NCBI Taxonomy" id="890055"/>
    <lineage>
        <taxon>Bacteria</taxon>
        <taxon>Pseudomonadati</taxon>
        <taxon>Bacteroidota</taxon>
        <taxon>Cytophagia</taxon>
        <taxon>Cytophagales</taxon>
        <taxon>Hymenobacteraceae</taxon>
        <taxon>Pontibacter</taxon>
    </lineage>
</organism>
<evidence type="ECO:0000256" key="1">
    <source>
        <dbReference type="SAM" id="MobiDB-lite"/>
    </source>
</evidence>
<protein>
    <submittedName>
        <fullName evidence="2">Polysaccharide lyase</fullName>
    </submittedName>
</protein>
<keyword evidence="2" id="KW-0456">Lyase</keyword>
<reference evidence="2 3" key="1">
    <citation type="submission" date="2021-07" db="EMBL/GenBank/DDBJ databases">
        <authorList>
            <person name="Kim M.K."/>
        </authorList>
    </citation>
    <scope>NUCLEOTIDE SEQUENCE [LARGE SCALE GENOMIC DNA]</scope>
    <source>
        <strain evidence="2 3">HLY7-15</strain>
    </source>
</reference>
<accession>A0ABS6XAR2</accession>
<dbReference type="Gene3D" id="2.60.120.200">
    <property type="match status" value="1"/>
</dbReference>
<gene>
    <name evidence="2" type="ORF">KYK27_08630</name>
</gene>
<dbReference type="Pfam" id="PF14099">
    <property type="entry name" value="Polysacc_lyase"/>
    <property type="match status" value="1"/>
</dbReference>
<dbReference type="EMBL" id="JAHWXQ010000002">
    <property type="protein sequence ID" value="MBW3365107.1"/>
    <property type="molecule type" value="Genomic_DNA"/>
</dbReference>
<dbReference type="Proteomes" id="UP000774935">
    <property type="component" value="Unassembled WGS sequence"/>
</dbReference>
<comment type="caution">
    <text evidence="2">The sequence shown here is derived from an EMBL/GenBank/DDBJ whole genome shotgun (WGS) entry which is preliminary data.</text>
</comment>
<dbReference type="RefSeq" id="WP_199109631.1">
    <property type="nucleotide sequence ID" value="NZ_JAHWXQ010000002.1"/>
</dbReference>